<proteinExistence type="predicted"/>
<feature type="compositionally biased region" description="Polar residues" evidence="1">
    <location>
        <begin position="194"/>
        <end position="230"/>
    </location>
</feature>
<keyword evidence="2" id="KW-1133">Transmembrane helix</keyword>
<evidence type="ECO:0000256" key="1">
    <source>
        <dbReference type="SAM" id="MobiDB-lite"/>
    </source>
</evidence>
<name>T1J048_STRMM</name>
<organism evidence="3 4">
    <name type="scientific">Strigamia maritima</name>
    <name type="common">European centipede</name>
    <name type="synonym">Geophilus maritimus</name>
    <dbReference type="NCBI Taxonomy" id="126957"/>
    <lineage>
        <taxon>Eukaryota</taxon>
        <taxon>Metazoa</taxon>
        <taxon>Ecdysozoa</taxon>
        <taxon>Arthropoda</taxon>
        <taxon>Myriapoda</taxon>
        <taxon>Chilopoda</taxon>
        <taxon>Pleurostigmophora</taxon>
        <taxon>Geophilomorpha</taxon>
        <taxon>Linotaeniidae</taxon>
        <taxon>Strigamia</taxon>
    </lineage>
</organism>
<keyword evidence="4" id="KW-1185">Reference proteome</keyword>
<feature type="transmembrane region" description="Helical" evidence="2">
    <location>
        <begin position="12"/>
        <end position="37"/>
    </location>
</feature>
<protein>
    <submittedName>
        <fullName evidence="3">Uncharacterized protein</fullName>
    </submittedName>
</protein>
<evidence type="ECO:0000313" key="4">
    <source>
        <dbReference type="Proteomes" id="UP000014500"/>
    </source>
</evidence>
<dbReference type="AlphaFoldDB" id="T1J048"/>
<dbReference type="HOGENOM" id="CLU_730235_0_0_1"/>
<dbReference type="OMA" id="VELWWII"/>
<dbReference type="EMBL" id="JH431731">
    <property type="status" value="NOT_ANNOTATED_CDS"/>
    <property type="molecule type" value="Genomic_DNA"/>
</dbReference>
<feature type="transmembrane region" description="Helical" evidence="2">
    <location>
        <begin position="49"/>
        <end position="71"/>
    </location>
</feature>
<dbReference type="eggNOG" id="ENOG502S5HW">
    <property type="taxonomic scope" value="Eukaryota"/>
</dbReference>
<accession>T1J048</accession>
<reference evidence="4" key="1">
    <citation type="submission" date="2011-05" db="EMBL/GenBank/DDBJ databases">
        <authorList>
            <person name="Richards S.R."/>
            <person name="Qu J."/>
            <person name="Jiang H."/>
            <person name="Jhangiani S.N."/>
            <person name="Agravi P."/>
            <person name="Goodspeed R."/>
            <person name="Gross S."/>
            <person name="Mandapat C."/>
            <person name="Jackson L."/>
            <person name="Mathew T."/>
            <person name="Pu L."/>
            <person name="Thornton R."/>
            <person name="Saada N."/>
            <person name="Wilczek-Boney K.B."/>
            <person name="Lee S."/>
            <person name="Kovar C."/>
            <person name="Wu Y."/>
            <person name="Scherer S.E."/>
            <person name="Worley K.C."/>
            <person name="Muzny D.M."/>
            <person name="Gibbs R."/>
        </authorList>
    </citation>
    <scope>NUCLEOTIDE SEQUENCE</scope>
    <source>
        <strain evidence="4">Brora</strain>
    </source>
</reference>
<feature type="transmembrane region" description="Helical" evidence="2">
    <location>
        <begin position="115"/>
        <end position="132"/>
    </location>
</feature>
<reference evidence="3" key="2">
    <citation type="submission" date="2015-02" db="UniProtKB">
        <authorList>
            <consortium name="EnsemblMetazoa"/>
        </authorList>
    </citation>
    <scope>IDENTIFICATION</scope>
</reference>
<feature type="region of interest" description="Disordered" evidence="1">
    <location>
        <begin position="377"/>
        <end position="398"/>
    </location>
</feature>
<dbReference type="PANTHER" id="PTHR36694">
    <property type="entry name" value="PASIFLORA 1, ISOFORM A-RELATED"/>
    <property type="match status" value="1"/>
</dbReference>
<keyword evidence="2" id="KW-0812">Transmembrane</keyword>
<feature type="region of interest" description="Disordered" evidence="1">
    <location>
        <begin position="194"/>
        <end position="235"/>
    </location>
</feature>
<evidence type="ECO:0000256" key="2">
    <source>
        <dbReference type="SAM" id="Phobius"/>
    </source>
</evidence>
<dbReference type="EnsemblMetazoa" id="SMAR006887-RA">
    <property type="protein sequence ID" value="SMAR006887-PA"/>
    <property type="gene ID" value="SMAR006887"/>
</dbReference>
<evidence type="ECO:0000313" key="3">
    <source>
        <dbReference type="EnsemblMetazoa" id="SMAR006887-PA"/>
    </source>
</evidence>
<dbReference type="Proteomes" id="UP000014500">
    <property type="component" value="Unassembled WGS sequence"/>
</dbReference>
<sequence length="398" mass="44661">MAWLESCMCFDLFTASIVVGLVTVVIYLVAFAVELWWIIDSNASLPIPAYILCVGYFIIFFTSVIMIAGMIGQASKCLLVWLFVIVILFVPEGGIVLFMSIIHWTLRHKYGLTELIFWVCRAVLDIIAVIVVQSQYSTWKNNKQVLQRLQSLHLTGAITDTVLKDGQFSNGYLPSTTTTGAYENLGFISTTDIRPSATNSQLPPLSNTRMQRSLSSASQLQPTHQNSLHNGGSLPTDRMHLHDWPYLQTSRTTGTLNSSNNSNFDPAVLAARYSFPVKSSTSIERQPSDLQSYRPRSLMYLDEDDYLTRPPPSRAVSLGYVNLHPAAYSTQSLDRSKFLRMAGRRRTTSLDALDMRMRPDVQLQKVAMEPFDYLNRPGSKSDLDNVEDNLPNLNDVAL</sequence>
<dbReference type="PANTHER" id="PTHR36694:SF11">
    <property type="entry name" value="LP21121P-RELATED"/>
    <property type="match status" value="1"/>
</dbReference>
<feature type="transmembrane region" description="Helical" evidence="2">
    <location>
        <begin position="78"/>
        <end position="103"/>
    </location>
</feature>
<keyword evidence="2" id="KW-0472">Membrane</keyword>